<accession>A0AAN4RKX3</accession>
<evidence type="ECO:0000313" key="1">
    <source>
        <dbReference type="EMBL" id="GEQ49389.1"/>
    </source>
</evidence>
<reference evidence="2" key="1">
    <citation type="submission" date="2019-08" db="EMBL/GenBank/DDBJ databases">
        <authorList>
            <person name="Ishikawa M."/>
            <person name="Suzuki T."/>
            <person name="Matsutani M."/>
        </authorList>
    </citation>
    <scope>NUCLEOTIDE SEQUENCE</scope>
    <source>
        <strain evidence="2">7C1</strain>
        <strain evidence="1">8C4</strain>
    </source>
</reference>
<reference evidence="2" key="2">
    <citation type="journal article" date="2020" name="Int. Dairy J.">
        <title>Lactic acid bacterial diversity in Brie cheese focusing on salt concentration and pH of isolation medium and characterisation of halophilic and alkaliphilic lactic acid bacterial isolates.</title>
        <authorList>
            <person name="Unno R."/>
            <person name="Matsutani M."/>
            <person name="Suzuki T."/>
            <person name="Kodama K."/>
            <person name="Matsushita H."/>
            <person name="Yamasato K."/>
            <person name="Koizumi Y."/>
            <person name="Ishikawa M."/>
        </authorList>
    </citation>
    <scope>NUCLEOTIDE SEQUENCE</scope>
    <source>
        <strain evidence="2">7C1</strain>
        <strain evidence="1">8C4</strain>
    </source>
</reference>
<organism evidence="2 3">
    <name type="scientific">Tetragenococcus koreensis</name>
    <dbReference type="NCBI Taxonomy" id="290335"/>
    <lineage>
        <taxon>Bacteria</taxon>
        <taxon>Bacillati</taxon>
        <taxon>Bacillota</taxon>
        <taxon>Bacilli</taxon>
        <taxon>Lactobacillales</taxon>
        <taxon>Enterococcaceae</taxon>
        <taxon>Tetragenococcus</taxon>
    </lineage>
</organism>
<name>A0AAN4RKX3_9ENTE</name>
<comment type="caution">
    <text evidence="2">The sequence shown here is derived from an EMBL/GenBank/DDBJ whole genome shotgun (WGS) entry which is preliminary data.</text>
</comment>
<evidence type="ECO:0000313" key="3">
    <source>
        <dbReference type="Proteomes" id="UP000886597"/>
    </source>
</evidence>
<dbReference type="EMBL" id="BKBQ01000017">
    <property type="protein sequence ID" value="GEQ54449.1"/>
    <property type="molecule type" value="Genomic_DNA"/>
</dbReference>
<dbReference type="Proteomes" id="UP000886607">
    <property type="component" value="Unassembled WGS sequence"/>
</dbReference>
<proteinExistence type="predicted"/>
<dbReference type="EMBL" id="BKBO01000017">
    <property type="protein sequence ID" value="GEQ49389.1"/>
    <property type="molecule type" value="Genomic_DNA"/>
</dbReference>
<keyword evidence="4" id="KW-1185">Reference proteome</keyword>
<dbReference type="AlphaFoldDB" id="A0AAN4RKX3"/>
<evidence type="ECO:0008006" key="5">
    <source>
        <dbReference type="Google" id="ProtNLM"/>
    </source>
</evidence>
<dbReference type="Proteomes" id="UP000886597">
    <property type="component" value="Unassembled WGS sequence"/>
</dbReference>
<evidence type="ECO:0000313" key="4">
    <source>
        <dbReference type="Proteomes" id="UP000886607"/>
    </source>
</evidence>
<evidence type="ECO:0000313" key="2">
    <source>
        <dbReference type="EMBL" id="GEQ54449.1"/>
    </source>
</evidence>
<gene>
    <name evidence="1" type="ORF">TK11N_12410</name>
    <name evidence="2" type="ORF">TK2N_12930</name>
</gene>
<protein>
    <recommendedName>
        <fullName evidence="5">Cell filamentation protein Fic</fullName>
    </recommendedName>
</protein>
<sequence length="61" mass="7262">MFKNFTSDAEFARKEERITKIKAKELYDKGYMDQVEVVIFKGLAQFHRFLFSEAYDFVGEV</sequence>